<dbReference type="EMBL" id="BKCJ011350526">
    <property type="protein sequence ID" value="GFD24195.1"/>
    <property type="molecule type" value="Genomic_DNA"/>
</dbReference>
<feature type="non-terminal residue" evidence="1">
    <location>
        <position position="1"/>
    </location>
</feature>
<comment type="caution">
    <text evidence="1">The sequence shown here is derived from an EMBL/GenBank/DDBJ whole genome shotgun (WGS) entry which is preliminary data.</text>
</comment>
<sequence length="72" mass="7083">ALPTPAVVGEAALLGIKLAAHAVGGPGAGFRHRAVAQQFPAEGIVVEGFEGKPVDDRDAAAGGLGGRKADIL</sequence>
<protein>
    <submittedName>
        <fullName evidence="1">Uncharacterized protein</fullName>
    </submittedName>
</protein>
<proteinExistence type="predicted"/>
<evidence type="ECO:0000313" key="1">
    <source>
        <dbReference type="EMBL" id="GFD24195.1"/>
    </source>
</evidence>
<feature type="non-terminal residue" evidence="1">
    <location>
        <position position="72"/>
    </location>
</feature>
<organism evidence="1">
    <name type="scientific">Tanacetum cinerariifolium</name>
    <name type="common">Dalmatian daisy</name>
    <name type="synonym">Chrysanthemum cinerariifolium</name>
    <dbReference type="NCBI Taxonomy" id="118510"/>
    <lineage>
        <taxon>Eukaryota</taxon>
        <taxon>Viridiplantae</taxon>
        <taxon>Streptophyta</taxon>
        <taxon>Embryophyta</taxon>
        <taxon>Tracheophyta</taxon>
        <taxon>Spermatophyta</taxon>
        <taxon>Magnoliopsida</taxon>
        <taxon>eudicotyledons</taxon>
        <taxon>Gunneridae</taxon>
        <taxon>Pentapetalae</taxon>
        <taxon>asterids</taxon>
        <taxon>campanulids</taxon>
        <taxon>Asterales</taxon>
        <taxon>Asteraceae</taxon>
        <taxon>Asteroideae</taxon>
        <taxon>Anthemideae</taxon>
        <taxon>Anthemidinae</taxon>
        <taxon>Tanacetum</taxon>
    </lineage>
</organism>
<dbReference type="AlphaFoldDB" id="A0A699UMR9"/>
<reference evidence="1" key="1">
    <citation type="journal article" date="2019" name="Sci. Rep.">
        <title>Draft genome of Tanacetum cinerariifolium, the natural source of mosquito coil.</title>
        <authorList>
            <person name="Yamashiro T."/>
            <person name="Shiraishi A."/>
            <person name="Satake H."/>
            <person name="Nakayama K."/>
        </authorList>
    </citation>
    <scope>NUCLEOTIDE SEQUENCE</scope>
</reference>
<accession>A0A699UMR9</accession>
<gene>
    <name evidence="1" type="ORF">Tci_896164</name>
</gene>
<name>A0A699UMR9_TANCI</name>